<dbReference type="Proteomes" id="UP000242287">
    <property type="component" value="Unassembled WGS sequence"/>
</dbReference>
<proteinExistence type="predicted"/>
<organism evidence="2 3">
    <name type="scientific">Amanita thiersii Skay4041</name>
    <dbReference type="NCBI Taxonomy" id="703135"/>
    <lineage>
        <taxon>Eukaryota</taxon>
        <taxon>Fungi</taxon>
        <taxon>Dikarya</taxon>
        <taxon>Basidiomycota</taxon>
        <taxon>Agaricomycotina</taxon>
        <taxon>Agaricomycetes</taxon>
        <taxon>Agaricomycetidae</taxon>
        <taxon>Agaricales</taxon>
        <taxon>Pluteineae</taxon>
        <taxon>Amanitaceae</taxon>
        <taxon>Amanita</taxon>
    </lineage>
</organism>
<evidence type="ECO:0000313" key="3">
    <source>
        <dbReference type="Proteomes" id="UP000242287"/>
    </source>
</evidence>
<keyword evidence="3" id="KW-1185">Reference proteome</keyword>
<dbReference type="AlphaFoldDB" id="A0A2A9N6C3"/>
<feature type="region of interest" description="Disordered" evidence="1">
    <location>
        <begin position="1"/>
        <end position="35"/>
    </location>
</feature>
<evidence type="ECO:0000256" key="1">
    <source>
        <dbReference type="SAM" id="MobiDB-lite"/>
    </source>
</evidence>
<dbReference type="EMBL" id="KZ302566">
    <property type="protein sequence ID" value="PFH45099.1"/>
    <property type="molecule type" value="Genomic_DNA"/>
</dbReference>
<name>A0A2A9N6C3_9AGAR</name>
<feature type="compositionally biased region" description="Low complexity" evidence="1">
    <location>
        <begin position="1"/>
        <end position="21"/>
    </location>
</feature>
<reference evidence="2 3" key="1">
    <citation type="submission" date="2014-02" db="EMBL/GenBank/DDBJ databases">
        <title>Transposable element dynamics among asymbiotic and ectomycorrhizal Amanita fungi.</title>
        <authorList>
            <consortium name="DOE Joint Genome Institute"/>
            <person name="Hess J."/>
            <person name="Skrede I."/>
            <person name="Wolfe B."/>
            <person name="LaButti K."/>
            <person name="Ohm R.A."/>
            <person name="Grigoriev I.V."/>
            <person name="Pringle A."/>
        </authorList>
    </citation>
    <scope>NUCLEOTIDE SEQUENCE [LARGE SCALE GENOMIC DNA]</scope>
    <source>
        <strain evidence="2 3">SKay4041</strain>
    </source>
</reference>
<evidence type="ECO:0000313" key="2">
    <source>
        <dbReference type="EMBL" id="PFH45099.1"/>
    </source>
</evidence>
<protein>
    <submittedName>
        <fullName evidence="2">Uncharacterized protein</fullName>
    </submittedName>
</protein>
<gene>
    <name evidence="2" type="ORF">AMATHDRAFT_10024</name>
</gene>
<sequence>MSSSSPTFLPSLLLPTSASSTLPPPNNAAGRQRPHPLTVALRSALNQSSTFKRTKILQPWSHRGSSNRYEQPIFQGT</sequence>
<accession>A0A2A9N6C3</accession>